<gene>
    <name evidence="4" type="ORF">BJ508DRAFT_308234</name>
</gene>
<feature type="compositionally biased region" description="Acidic residues" evidence="3">
    <location>
        <begin position="242"/>
        <end position="253"/>
    </location>
</feature>
<protein>
    <submittedName>
        <fullName evidence="4">Uncharacterized protein</fullName>
    </submittedName>
</protein>
<dbReference type="GO" id="GO:0006355">
    <property type="term" value="P:regulation of DNA-templated transcription"/>
    <property type="evidence" value="ECO:0007669"/>
    <property type="project" value="InterPro"/>
</dbReference>
<accession>A0A3N4I0W7</accession>
<comment type="subcellular location">
    <subcellularLocation>
        <location evidence="1">Nucleus</location>
    </subcellularLocation>
</comment>
<dbReference type="EMBL" id="ML119697">
    <property type="protein sequence ID" value="RPA79619.1"/>
    <property type="molecule type" value="Genomic_DNA"/>
</dbReference>
<organism evidence="4 5">
    <name type="scientific">Ascobolus immersus RN42</name>
    <dbReference type="NCBI Taxonomy" id="1160509"/>
    <lineage>
        <taxon>Eukaryota</taxon>
        <taxon>Fungi</taxon>
        <taxon>Dikarya</taxon>
        <taxon>Ascomycota</taxon>
        <taxon>Pezizomycotina</taxon>
        <taxon>Pezizomycetes</taxon>
        <taxon>Pezizales</taxon>
        <taxon>Ascobolaceae</taxon>
        <taxon>Ascobolus</taxon>
    </lineage>
</organism>
<evidence type="ECO:0000313" key="4">
    <source>
        <dbReference type="EMBL" id="RPA79619.1"/>
    </source>
</evidence>
<keyword evidence="2" id="KW-0539">Nucleus</keyword>
<evidence type="ECO:0000256" key="3">
    <source>
        <dbReference type="SAM" id="MobiDB-lite"/>
    </source>
</evidence>
<evidence type="ECO:0000256" key="1">
    <source>
        <dbReference type="ARBA" id="ARBA00004123"/>
    </source>
</evidence>
<sequence length="379" mass="43512">MRYTGSSDCSTNHSIRIQQQHRLAPQVPEGSTKQHLVIRMAQYISPTVKEEPEDNDLNIRLTGLTLNSGISGRGMWQQQGQIIGIHQSGPQGYCQMAQSVSPYIKEEPQDIDCNPYDPCTGPTCNSAADSGVWQNQGQLLGIQQGDPQAHYRMMQFMSPMIKEEPGDINMDLRSHASSELIQWKGPDLAHSQQDHPYSTVDYTPDHFVPHSVDSTYSLPVENRWSASTAASDFKDGHCETDSPWEMDPDWETDTEDQLEVAKPKRRIPDKSVQGISLLDLVESTQPPEKNARFHELLMEFKTKQIDIYEVVEEVEDLFQGEKWILYYFSAFYPKWYREYREKYDPWPLASETAMYPLPESQEIDLEAEFNRLALRGREE</sequence>
<dbReference type="AlphaFoldDB" id="A0A3N4I0W7"/>
<dbReference type="SUPFAM" id="SSF47762">
    <property type="entry name" value="PAH2 domain"/>
    <property type="match status" value="1"/>
</dbReference>
<dbReference type="GO" id="GO:0005634">
    <property type="term" value="C:nucleus"/>
    <property type="evidence" value="ECO:0007669"/>
    <property type="project" value="UniProtKB-SubCell"/>
</dbReference>
<dbReference type="InterPro" id="IPR003822">
    <property type="entry name" value="PAH"/>
</dbReference>
<dbReference type="Gene3D" id="1.20.1160.11">
    <property type="entry name" value="Paired amphipathic helix"/>
    <property type="match status" value="1"/>
</dbReference>
<keyword evidence="5" id="KW-1185">Reference proteome</keyword>
<name>A0A3N4I0W7_ASCIM</name>
<proteinExistence type="predicted"/>
<dbReference type="Pfam" id="PF02671">
    <property type="entry name" value="PAH"/>
    <property type="match status" value="1"/>
</dbReference>
<reference evidence="4 5" key="1">
    <citation type="journal article" date="2018" name="Nat. Ecol. Evol.">
        <title>Pezizomycetes genomes reveal the molecular basis of ectomycorrhizal truffle lifestyle.</title>
        <authorList>
            <person name="Murat C."/>
            <person name="Payen T."/>
            <person name="Noel B."/>
            <person name="Kuo A."/>
            <person name="Morin E."/>
            <person name="Chen J."/>
            <person name="Kohler A."/>
            <person name="Krizsan K."/>
            <person name="Balestrini R."/>
            <person name="Da Silva C."/>
            <person name="Montanini B."/>
            <person name="Hainaut M."/>
            <person name="Levati E."/>
            <person name="Barry K.W."/>
            <person name="Belfiori B."/>
            <person name="Cichocki N."/>
            <person name="Clum A."/>
            <person name="Dockter R.B."/>
            <person name="Fauchery L."/>
            <person name="Guy J."/>
            <person name="Iotti M."/>
            <person name="Le Tacon F."/>
            <person name="Lindquist E.A."/>
            <person name="Lipzen A."/>
            <person name="Malagnac F."/>
            <person name="Mello A."/>
            <person name="Molinier V."/>
            <person name="Miyauchi S."/>
            <person name="Poulain J."/>
            <person name="Riccioni C."/>
            <person name="Rubini A."/>
            <person name="Sitrit Y."/>
            <person name="Splivallo R."/>
            <person name="Traeger S."/>
            <person name="Wang M."/>
            <person name="Zifcakova L."/>
            <person name="Wipf D."/>
            <person name="Zambonelli A."/>
            <person name="Paolocci F."/>
            <person name="Nowrousian M."/>
            <person name="Ottonello S."/>
            <person name="Baldrian P."/>
            <person name="Spatafora J.W."/>
            <person name="Henrissat B."/>
            <person name="Nagy L.G."/>
            <person name="Aury J.M."/>
            <person name="Wincker P."/>
            <person name="Grigoriev I.V."/>
            <person name="Bonfante P."/>
            <person name="Martin F.M."/>
        </authorList>
    </citation>
    <scope>NUCLEOTIDE SEQUENCE [LARGE SCALE GENOMIC DNA]</scope>
    <source>
        <strain evidence="4 5">RN42</strain>
    </source>
</reference>
<dbReference type="InterPro" id="IPR036600">
    <property type="entry name" value="PAH_sf"/>
</dbReference>
<evidence type="ECO:0000313" key="5">
    <source>
        <dbReference type="Proteomes" id="UP000275078"/>
    </source>
</evidence>
<feature type="region of interest" description="Disordered" evidence="3">
    <location>
        <begin position="232"/>
        <end position="253"/>
    </location>
</feature>
<dbReference type="Proteomes" id="UP000275078">
    <property type="component" value="Unassembled WGS sequence"/>
</dbReference>
<evidence type="ECO:0000256" key="2">
    <source>
        <dbReference type="ARBA" id="ARBA00023242"/>
    </source>
</evidence>